<sequence>MNDFCVAKITTESLLRADHGVWRAESLTLTRDARAAAGHIVNEARGEAEHLRLRAAGEALEAVREAEQEALARMAALLAQLEQRHAQLLDGAQTLAVDLALALFERVLAETTPRERVAASCRRLLQEAPRSLAQPVLYLHPDDSDLAPPDVAWERKTDAALARGACRLEAGGGEWRADFAAGAAALRDAFHGAALPALDFPTDALQHA</sequence>
<name>A0ABY4A4R6_9BURK</name>
<proteinExistence type="predicted"/>
<dbReference type="EMBL" id="CP063361">
    <property type="protein sequence ID" value="UOD29668.1"/>
    <property type="molecule type" value="Genomic_DNA"/>
</dbReference>
<protein>
    <submittedName>
        <fullName evidence="1">Flagellar biosynthesis/type III secretory pathway protein</fullName>
    </submittedName>
</protein>
<keyword evidence="1" id="KW-0969">Cilium</keyword>
<dbReference type="Proteomes" id="UP000831532">
    <property type="component" value="Chromosome"/>
</dbReference>
<keyword evidence="1" id="KW-0966">Cell projection</keyword>
<gene>
    <name evidence="1" type="ORF">INH39_30505</name>
</gene>
<organism evidence="1 2">
    <name type="scientific">Massilia violaceinigra</name>
    <dbReference type="NCBI Taxonomy" id="2045208"/>
    <lineage>
        <taxon>Bacteria</taxon>
        <taxon>Pseudomonadati</taxon>
        <taxon>Pseudomonadota</taxon>
        <taxon>Betaproteobacteria</taxon>
        <taxon>Burkholderiales</taxon>
        <taxon>Oxalobacteraceae</taxon>
        <taxon>Telluria group</taxon>
        <taxon>Massilia</taxon>
    </lineage>
</organism>
<keyword evidence="1" id="KW-0282">Flagellum</keyword>
<evidence type="ECO:0000313" key="2">
    <source>
        <dbReference type="Proteomes" id="UP000831532"/>
    </source>
</evidence>
<reference evidence="1 2" key="1">
    <citation type="submission" date="2020-10" db="EMBL/GenBank/DDBJ databases">
        <title>Genome analysis of Massilia species.</title>
        <authorList>
            <person name="Jung D.-H."/>
        </authorList>
    </citation>
    <scope>NUCLEOTIDE SEQUENCE [LARGE SCALE GENOMIC DNA]</scope>
    <source>
        <strain evidence="2">sipir</strain>
    </source>
</reference>
<dbReference type="RefSeq" id="WP_243490891.1">
    <property type="nucleotide sequence ID" value="NZ_CP063361.1"/>
</dbReference>
<dbReference type="InterPro" id="IPR009335">
    <property type="entry name" value="T3SS_HrpE/ATPase_suE"/>
</dbReference>
<dbReference type="Pfam" id="PF06188">
    <property type="entry name" value="HrpE"/>
    <property type="match status" value="1"/>
</dbReference>
<keyword evidence="2" id="KW-1185">Reference proteome</keyword>
<accession>A0ABY4A4R6</accession>
<evidence type="ECO:0000313" key="1">
    <source>
        <dbReference type="EMBL" id="UOD29668.1"/>
    </source>
</evidence>